<dbReference type="SUPFAM" id="SSF89392">
    <property type="entry name" value="Prokaryotic lipoproteins and lipoprotein localization factors"/>
    <property type="match status" value="1"/>
</dbReference>
<evidence type="ECO:0000256" key="12">
    <source>
        <dbReference type="ARBA" id="ARBA00023288"/>
    </source>
</evidence>
<dbReference type="InterPro" id="IPR029046">
    <property type="entry name" value="LolA/LolB/LppX"/>
</dbReference>
<evidence type="ECO:0000256" key="5">
    <source>
        <dbReference type="ARBA" id="ARBA00022448"/>
    </source>
</evidence>
<comment type="subunit">
    <text evidence="3">Monomer.</text>
</comment>
<dbReference type="RefSeq" id="WP_309482956.1">
    <property type="nucleotide sequence ID" value="NZ_CP133720.1"/>
</dbReference>
<comment type="subcellular location">
    <subcellularLocation>
        <location evidence="1">Cell outer membrane</location>
        <topology evidence="1">Lipid-anchor</topology>
    </subcellularLocation>
</comment>
<organism evidence="14 15">
    <name type="scientific">Undibacterium cyanobacteriorum</name>
    <dbReference type="NCBI Taxonomy" id="3073561"/>
    <lineage>
        <taxon>Bacteria</taxon>
        <taxon>Pseudomonadati</taxon>
        <taxon>Pseudomonadota</taxon>
        <taxon>Betaproteobacteria</taxon>
        <taxon>Burkholderiales</taxon>
        <taxon>Oxalobacteraceae</taxon>
        <taxon>Undibacterium</taxon>
    </lineage>
</organism>
<dbReference type="Gene3D" id="2.50.20.10">
    <property type="entry name" value="Lipoprotein localisation LolA/LolB/LppX"/>
    <property type="match status" value="1"/>
</dbReference>
<comment type="similarity">
    <text evidence="2">Belongs to the LolB family.</text>
</comment>
<keyword evidence="15" id="KW-1185">Reference proteome</keyword>
<gene>
    <name evidence="14" type="primary">lolB</name>
    <name evidence="14" type="ORF">RF679_04155</name>
</gene>
<dbReference type="Proteomes" id="UP001181355">
    <property type="component" value="Chromosome"/>
</dbReference>
<name>A0ABY9RM40_9BURK</name>
<evidence type="ECO:0000256" key="13">
    <source>
        <dbReference type="SAM" id="SignalP"/>
    </source>
</evidence>
<evidence type="ECO:0000313" key="15">
    <source>
        <dbReference type="Proteomes" id="UP001181355"/>
    </source>
</evidence>
<reference evidence="14" key="1">
    <citation type="submission" date="2023-09" db="EMBL/GenBank/DDBJ databases">
        <title>Undibacterium sp. 20NA77.5 isolated from freshwater.</title>
        <authorList>
            <person name="Le V."/>
            <person name="Ko S.-R."/>
            <person name="Ahn C.-Y."/>
            <person name="Oh H.-M."/>
        </authorList>
    </citation>
    <scope>NUCLEOTIDE SEQUENCE</scope>
    <source>
        <strain evidence="14">20NA77.5</strain>
    </source>
</reference>
<dbReference type="PROSITE" id="PS51257">
    <property type="entry name" value="PROKAR_LIPOPROTEIN"/>
    <property type="match status" value="1"/>
</dbReference>
<accession>A0ABY9RM40</accession>
<keyword evidence="7" id="KW-0653">Protein transport</keyword>
<keyword evidence="12 14" id="KW-0449">Lipoprotein</keyword>
<keyword evidence="8" id="KW-0472">Membrane</keyword>
<evidence type="ECO:0000256" key="6">
    <source>
        <dbReference type="ARBA" id="ARBA00022729"/>
    </source>
</evidence>
<evidence type="ECO:0000256" key="11">
    <source>
        <dbReference type="ARBA" id="ARBA00023237"/>
    </source>
</evidence>
<evidence type="ECO:0000256" key="10">
    <source>
        <dbReference type="ARBA" id="ARBA00023186"/>
    </source>
</evidence>
<proteinExistence type="inferred from homology"/>
<keyword evidence="11" id="KW-0998">Cell outer membrane</keyword>
<feature type="chain" id="PRO_5047510284" description="Outer-membrane lipoprotein LolB" evidence="13">
    <location>
        <begin position="31"/>
        <end position="224"/>
    </location>
</feature>
<evidence type="ECO:0000256" key="2">
    <source>
        <dbReference type="ARBA" id="ARBA00009696"/>
    </source>
</evidence>
<dbReference type="InterPro" id="IPR004565">
    <property type="entry name" value="OM_lipoprot_LolB"/>
</dbReference>
<feature type="signal peptide" evidence="13">
    <location>
        <begin position="1"/>
        <end position="30"/>
    </location>
</feature>
<dbReference type="Pfam" id="PF03550">
    <property type="entry name" value="LolB"/>
    <property type="match status" value="1"/>
</dbReference>
<dbReference type="CDD" id="cd16326">
    <property type="entry name" value="LolB"/>
    <property type="match status" value="1"/>
</dbReference>
<evidence type="ECO:0000256" key="8">
    <source>
        <dbReference type="ARBA" id="ARBA00023136"/>
    </source>
</evidence>
<keyword evidence="10" id="KW-0143">Chaperone</keyword>
<dbReference type="EMBL" id="CP133720">
    <property type="protein sequence ID" value="WMW81477.1"/>
    <property type="molecule type" value="Genomic_DNA"/>
</dbReference>
<evidence type="ECO:0000313" key="14">
    <source>
        <dbReference type="EMBL" id="WMW81477.1"/>
    </source>
</evidence>
<evidence type="ECO:0000256" key="3">
    <source>
        <dbReference type="ARBA" id="ARBA00011245"/>
    </source>
</evidence>
<keyword evidence="6 13" id="KW-0732">Signal</keyword>
<keyword evidence="9" id="KW-0564">Palmitate</keyword>
<evidence type="ECO:0000256" key="1">
    <source>
        <dbReference type="ARBA" id="ARBA00004459"/>
    </source>
</evidence>
<evidence type="ECO:0000256" key="4">
    <source>
        <dbReference type="ARBA" id="ARBA00016202"/>
    </source>
</evidence>
<keyword evidence="5" id="KW-0813">Transport</keyword>
<evidence type="ECO:0000256" key="7">
    <source>
        <dbReference type="ARBA" id="ARBA00022927"/>
    </source>
</evidence>
<dbReference type="NCBIfam" id="TIGR00548">
    <property type="entry name" value="lolB"/>
    <property type="match status" value="1"/>
</dbReference>
<sequence length="224" mass="25419">MRMNPCYAYTKTILLCCLALSISGSLVSCANAPKLSHEQMSRTRQYQEQITLSGKISIQYQQNEKTETLSGNFDWQQLSKELTISLNSPLGQTIAIIRETPQGASLQQAKQETRYAQDVEQLLTESLGWSLPVAGLKDWLQGFDRQTNGQKLAVPTKDYQRLMSQGWQIDFTTWQEDQQQVHPKLINLYRRTEELGELKIRIAILEWNADQNSNTAPVGVPSTP</sequence>
<evidence type="ECO:0000256" key="9">
    <source>
        <dbReference type="ARBA" id="ARBA00023139"/>
    </source>
</evidence>
<protein>
    <recommendedName>
        <fullName evidence="4">Outer-membrane lipoprotein LolB</fullName>
    </recommendedName>
</protein>